<proteinExistence type="predicted"/>
<sequence>MSDKIMVGLVVPDKGVTLKYGGNTNLTIDPAIASTSTITKDQTITIPKNDSKYEFSANGSVVASIWNRDDVDKVEITGGNKVAGTSPFTVTVALK</sequence>
<accession>A0ABR1JE81</accession>
<dbReference type="EMBL" id="JBANRG010000016">
    <property type="protein sequence ID" value="KAK7459645.1"/>
    <property type="molecule type" value="Genomic_DNA"/>
</dbReference>
<comment type="caution">
    <text evidence="1">The sequence shown here is derived from an EMBL/GenBank/DDBJ whole genome shotgun (WGS) entry which is preliminary data.</text>
</comment>
<evidence type="ECO:0000313" key="2">
    <source>
        <dbReference type="Proteomes" id="UP001498398"/>
    </source>
</evidence>
<protein>
    <submittedName>
        <fullName evidence="1">Uncharacterized protein</fullName>
    </submittedName>
</protein>
<reference evidence="1 2" key="1">
    <citation type="submission" date="2024-01" db="EMBL/GenBank/DDBJ databases">
        <title>A draft genome for the cacao thread blight pathogen Marasmiellus scandens.</title>
        <authorList>
            <person name="Baruah I.K."/>
            <person name="Leung J."/>
            <person name="Bukari Y."/>
            <person name="Amoako-Attah I."/>
            <person name="Meinhardt L.W."/>
            <person name="Bailey B.A."/>
            <person name="Cohen S.P."/>
        </authorList>
    </citation>
    <scope>NUCLEOTIDE SEQUENCE [LARGE SCALE GENOMIC DNA]</scope>
    <source>
        <strain evidence="1 2">GH-19</strain>
    </source>
</reference>
<evidence type="ECO:0000313" key="1">
    <source>
        <dbReference type="EMBL" id="KAK7459645.1"/>
    </source>
</evidence>
<name>A0ABR1JE81_9AGAR</name>
<organism evidence="1 2">
    <name type="scientific">Marasmiellus scandens</name>
    <dbReference type="NCBI Taxonomy" id="2682957"/>
    <lineage>
        <taxon>Eukaryota</taxon>
        <taxon>Fungi</taxon>
        <taxon>Dikarya</taxon>
        <taxon>Basidiomycota</taxon>
        <taxon>Agaricomycotina</taxon>
        <taxon>Agaricomycetes</taxon>
        <taxon>Agaricomycetidae</taxon>
        <taxon>Agaricales</taxon>
        <taxon>Marasmiineae</taxon>
        <taxon>Omphalotaceae</taxon>
        <taxon>Marasmiellus</taxon>
    </lineage>
</organism>
<keyword evidence="2" id="KW-1185">Reference proteome</keyword>
<gene>
    <name evidence="1" type="ORF">VKT23_009627</name>
</gene>
<dbReference type="Proteomes" id="UP001498398">
    <property type="component" value="Unassembled WGS sequence"/>
</dbReference>